<evidence type="ECO:0000313" key="4">
    <source>
        <dbReference type="Proteomes" id="UP000490800"/>
    </source>
</evidence>
<evidence type="ECO:0008006" key="5">
    <source>
        <dbReference type="Google" id="ProtNLM"/>
    </source>
</evidence>
<evidence type="ECO:0000256" key="1">
    <source>
        <dbReference type="SAM" id="MobiDB-lite"/>
    </source>
</evidence>
<dbReference type="Proteomes" id="UP000490800">
    <property type="component" value="Unassembled WGS sequence"/>
</dbReference>
<dbReference type="EMBL" id="RHLK01000029">
    <property type="protein sequence ID" value="MVP02577.1"/>
    <property type="molecule type" value="Genomic_DNA"/>
</dbReference>
<dbReference type="Pfam" id="PF05593">
    <property type="entry name" value="RHS_repeat"/>
    <property type="match status" value="2"/>
</dbReference>
<dbReference type="InterPro" id="IPR031325">
    <property type="entry name" value="RHS_repeat"/>
</dbReference>
<feature type="signal peptide" evidence="2">
    <location>
        <begin position="1"/>
        <end position="25"/>
    </location>
</feature>
<dbReference type="AlphaFoldDB" id="A0A7X3FMZ9"/>
<proteinExistence type="predicted"/>
<feature type="region of interest" description="Disordered" evidence="1">
    <location>
        <begin position="713"/>
        <end position="739"/>
    </location>
</feature>
<evidence type="ECO:0000313" key="3">
    <source>
        <dbReference type="EMBL" id="MVP02577.1"/>
    </source>
</evidence>
<comment type="caution">
    <text evidence="3">The sequence shown here is derived from an EMBL/GenBank/DDBJ whole genome shotgun (WGS) entry which is preliminary data.</text>
</comment>
<dbReference type="NCBIfam" id="TIGR01643">
    <property type="entry name" value="YD_repeat_2x"/>
    <property type="match status" value="1"/>
</dbReference>
<feature type="non-terminal residue" evidence="3">
    <location>
        <position position="944"/>
    </location>
</feature>
<feature type="chain" id="PRO_5038666897" description="RHS repeat protein" evidence="2">
    <location>
        <begin position="26"/>
        <end position="944"/>
    </location>
</feature>
<evidence type="ECO:0000256" key="2">
    <source>
        <dbReference type="SAM" id="SignalP"/>
    </source>
</evidence>
<gene>
    <name evidence="3" type="ORF">EDM21_24220</name>
</gene>
<keyword evidence="4" id="KW-1185">Reference proteome</keyword>
<name>A0A7X3FMZ9_9BACL</name>
<dbReference type="InterPro" id="IPR006530">
    <property type="entry name" value="YD"/>
</dbReference>
<keyword evidence="2" id="KW-0732">Signal</keyword>
<accession>A0A7X3FMZ9</accession>
<sequence>MKKKVNYLVLVCLLIQMLAPLNVINAMKAERPPTSTINSNQNLLTVESLSKAYGIAETEILAELTKGYTFLEVHTALQQEDAGQPLGELLKQLNPKVEEKLEQMDYSAERFIEQVDEKTNQVQTVTAQTYGEFVEDSGKTTFVHPSLLNLSDLPTVTDSAYGMLSSRTASSDKFPQSYDEFAVKRLNMNADRAPYGGSINDNVSTINGTLQMQSTDMSLPGRNGMSFTLNRNYNSSDAIYYNKKVIQDNVFEVIYYPKLTAKLFYKYSGDPVTHGSASDFYFQPYYFSWLYHSFVQFNGQYTYWSYPLNRAPIEDFNNQFREELESTYKFDPANPDASLFMIKDDLYLSGTPLMAKAYTTGKVEEYPNSKKPVCYYTDNFGNCGEFKYAYGNQVSEMSQEKRFPIGKGWSWDIPYIETKSDNKKYITLFGGSTYELDGLHIKGYPWKDLKLTYDGSVTVNDLTSSYVLTALDGQKQYFSSEGKLLQISDSYQNNIQFEYSYVSRYGTVLTKIKDALQNEIKIQYSSSEVTLSQGDRTVKYEKTKDPQGNKELLSQVTDPAGRKTQYVYEVASAPFDLVGSYKKKDNYVALLKQVYHPTNARTDFSYDSYNRSLGTTASETVYRVKAREDVITYAGGTESKSGRVDYTYQGDGGSVQKANSSFATTINNGRTQTTYSYDKVYIDDNTPEVFYNTQIKQDDGVTQTTTAMEYNRTNRWPSPTKTTTKTVQGASSSTEQVSQRTYDEYGNVLTETDPANAVSTYQYDAATHLLSSVTAPATSGLNSYMELERYPVTHGIKEVRVKENNAAGALQAHTSYTYDAFGNPTRITIKDDAQDIVVTNGYGTQYQSAFPTEQSVQVTDAAKQNTTVTQRFEYNPATGAMTKFTDGKGLVTQYEYDRLGRATKVTQPDSSTFRYTYNDAANEITTVDPTGVTQITKWNPLGWK</sequence>
<organism evidence="3 4">
    <name type="scientific">Paenibacillus lutrae</name>
    <dbReference type="NCBI Taxonomy" id="2078573"/>
    <lineage>
        <taxon>Bacteria</taxon>
        <taxon>Bacillati</taxon>
        <taxon>Bacillota</taxon>
        <taxon>Bacilli</taxon>
        <taxon>Bacillales</taxon>
        <taxon>Paenibacillaceae</taxon>
        <taxon>Paenibacillus</taxon>
    </lineage>
</organism>
<protein>
    <recommendedName>
        <fullName evidence="5">RHS repeat protein</fullName>
    </recommendedName>
</protein>
<dbReference type="Gene3D" id="2.180.10.10">
    <property type="entry name" value="RHS repeat-associated core"/>
    <property type="match status" value="2"/>
</dbReference>
<reference evidence="3 4" key="1">
    <citation type="journal article" date="2019" name="Microorganisms">
        <title>Paenibacillus lutrae sp. nov., A Chitinolytic Species Isolated from A River Otter in Castril Natural Park, Granada, Spain.</title>
        <authorList>
            <person name="Rodriguez M."/>
            <person name="Reina J.C."/>
            <person name="Bejar V."/>
            <person name="Llamas I."/>
        </authorList>
    </citation>
    <scope>NUCLEOTIDE SEQUENCE [LARGE SCALE GENOMIC DNA]</scope>
    <source>
        <strain evidence="3 4">N10</strain>
    </source>
</reference>